<organism evidence="1 2">
    <name type="scientific">Tetrahymena thermophila (strain SB210)</name>
    <dbReference type="NCBI Taxonomy" id="312017"/>
    <lineage>
        <taxon>Eukaryota</taxon>
        <taxon>Sar</taxon>
        <taxon>Alveolata</taxon>
        <taxon>Ciliophora</taxon>
        <taxon>Intramacronucleata</taxon>
        <taxon>Oligohymenophorea</taxon>
        <taxon>Hymenostomatida</taxon>
        <taxon>Tetrahymenina</taxon>
        <taxon>Tetrahymenidae</taxon>
        <taxon>Tetrahymena</taxon>
    </lineage>
</organism>
<sequence>MKTIIICFLIKTTGKQVNKNGSIKNENIKILVYIHKSKQQNSRKPQIYKKTLSLIQTLQHSIKINFYYNKILQIDKVQFLLWQTNILNFKSNKTISKNTQKVYKILYICYRE</sequence>
<dbReference type="KEGG" id="tet:TTHERM_000379090"/>
<name>W7XAW1_TETTS</name>
<reference evidence="2" key="1">
    <citation type="journal article" date="2006" name="PLoS Biol.">
        <title>Macronuclear genome sequence of the ciliate Tetrahymena thermophila, a model eukaryote.</title>
        <authorList>
            <person name="Eisen J.A."/>
            <person name="Coyne R.S."/>
            <person name="Wu M."/>
            <person name="Wu D."/>
            <person name="Thiagarajan M."/>
            <person name="Wortman J.R."/>
            <person name="Badger J.H."/>
            <person name="Ren Q."/>
            <person name="Amedeo P."/>
            <person name="Jones K.M."/>
            <person name="Tallon L.J."/>
            <person name="Delcher A.L."/>
            <person name="Salzberg S.L."/>
            <person name="Silva J.C."/>
            <person name="Haas B.J."/>
            <person name="Majoros W.H."/>
            <person name="Farzad M."/>
            <person name="Carlton J.M."/>
            <person name="Smith R.K. Jr."/>
            <person name="Garg J."/>
            <person name="Pearlman R.E."/>
            <person name="Karrer K.M."/>
            <person name="Sun L."/>
            <person name="Manning G."/>
            <person name="Elde N.C."/>
            <person name="Turkewitz A.P."/>
            <person name="Asai D.J."/>
            <person name="Wilkes D.E."/>
            <person name="Wang Y."/>
            <person name="Cai H."/>
            <person name="Collins K."/>
            <person name="Stewart B.A."/>
            <person name="Lee S.R."/>
            <person name="Wilamowska K."/>
            <person name="Weinberg Z."/>
            <person name="Ruzzo W.L."/>
            <person name="Wloga D."/>
            <person name="Gaertig J."/>
            <person name="Frankel J."/>
            <person name="Tsao C.-C."/>
            <person name="Gorovsky M.A."/>
            <person name="Keeling P.J."/>
            <person name="Waller R.F."/>
            <person name="Patron N.J."/>
            <person name="Cherry J.M."/>
            <person name="Stover N.A."/>
            <person name="Krieger C.J."/>
            <person name="del Toro C."/>
            <person name="Ryder H.F."/>
            <person name="Williamson S.C."/>
            <person name="Barbeau R.A."/>
            <person name="Hamilton E.P."/>
            <person name="Orias E."/>
        </authorList>
    </citation>
    <scope>NUCLEOTIDE SEQUENCE [LARGE SCALE GENOMIC DNA]</scope>
    <source>
        <strain evidence="2">SB210</strain>
    </source>
</reference>
<dbReference type="EMBL" id="GG662706">
    <property type="protein sequence ID" value="EWS74487.1"/>
    <property type="molecule type" value="Genomic_DNA"/>
</dbReference>
<dbReference type="RefSeq" id="XP_012652972.1">
    <property type="nucleotide sequence ID" value="XM_012797518.1"/>
</dbReference>
<evidence type="ECO:0000313" key="1">
    <source>
        <dbReference type="EMBL" id="EWS74487.1"/>
    </source>
</evidence>
<proteinExistence type="predicted"/>
<protein>
    <submittedName>
        <fullName evidence="1">Uncharacterized protein</fullName>
    </submittedName>
</protein>
<evidence type="ECO:0000313" key="2">
    <source>
        <dbReference type="Proteomes" id="UP000009168"/>
    </source>
</evidence>
<accession>W7XAW1</accession>
<dbReference type="Proteomes" id="UP000009168">
    <property type="component" value="Unassembled WGS sequence"/>
</dbReference>
<keyword evidence="2" id="KW-1185">Reference proteome</keyword>
<gene>
    <name evidence="1" type="ORF">TTHERM_000379090</name>
</gene>
<dbReference type="GeneID" id="24438665"/>
<dbReference type="AlphaFoldDB" id="W7XAW1"/>
<dbReference type="InParanoid" id="W7XAW1"/>